<dbReference type="EMBL" id="SRLO01000582">
    <property type="protein sequence ID" value="TNN51442.1"/>
    <property type="molecule type" value="Genomic_DNA"/>
</dbReference>
<dbReference type="AlphaFoldDB" id="A0A4Z2GFK8"/>
<organism evidence="1 2">
    <name type="scientific">Liparis tanakae</name>
    <name type="common">Tanaka's snailfish</name>
    <dbReference type="NCBI Taxonomy" id="230148"/>
    <lineage>
        <taxon>Eukaryota</taxon>
        <taxon>Metazoa</taxon>
        <taxon>Chordata</taxon>
        <taxon>Craniata</taxon>
        <taxon>Vertebrata</taxon>
        <taxon>Euteleostomi</taxon>
        <taxon>Actinopterygii</taxon>
        <taxon>Neopterygii</taxon>
        <taxon>Teleostei</taxon>
        <taxon>Neoteleostei</taxon>
        <taxon>Acanthomorphata</taxon>
        <taxon>Eupercaria</taxon>
        <taxon>Perciformes</taxon>
        <taxon>Cottioidei</taxon>
        <taxon>Cottales</taxon>
        <taxon>Liparidae</taxon>
        <taxon>Liparis</taxon>
    </lineage>
</organism>
<proteinExistence type="predicted"/>
<protein>
    <submittedName>
        <fullName evidence="1">Uncharacterized protein</fullName>
    </submittedName>
</protein>
<reference evidence="1 2" key="1">
    <citation type="submission" date="2019-03" db="EMBL/GenBank/DDBJ databases">
        <title>First draft genome of Liparis tanakae, snailfish: a comprehensive survey of snailfish specific genes.</title>
        <authorList>
            <person name="Kim W."/>
            <person name="Song I."/>
            <person name="Jeong J.-H."/>
            <person name="Kim D."/>
            <person name="Kim S."/>
            <person name="Ryu S."/>
            <person name="Song J.Y."/>
            <person name="Lee S.K."/>
        </authorList>
    </citation>
    <scope>NUCLEOTIDE SEQUENCE [LARGE SCALE GENOMIC DNA]</scope>
    <source>
        <tissue evidence="1">Muscle</tissue>
    </source>
</reference>
<comment type="caution">
    <text evidence="1">The sequence shown here is derived from an EMBL/GenBank/DDBJ whole genome shotgun (WGS) entry which is preliminary data.</text>
</comment>
<gene>
    <name evidence="1" type="ORF">EYF80_038354</name>
</gene>
<sequence>MRAERRLNIAVPNSPAVLKQRRIGSTIKQPLCIIRAGAPRRLLVNSLLCSDMSSHRELNNPASHLLSPAPFTCL</sequence>
<evidence type="ECO:0000313" key="2">
    <source>
        <dbReference type="Proteomes" id="UP000314294"/>
    </source>
</evidence>
<name>A0A4Z2GFK8_9TELE</name>
<dbReference type="Proteomes" id="UP000314294">
    <property type="component" value="Unassembled WGS sequence"/>
</dbReference>
<accession>A0A4Z2GFK8</accession>
<evidence type="ECO:0000313" key="1">
    <source>
        <dbReference type="EMBL" id="TNN51442.1"/>
    </source>
</evidence>
<keyword evidence="2" id="KW-1185">Reference proteome</keyword>